<comment type="subcellular location">
    <subcellularLocation>
        <location evidence="2">Nucleus</location>
    </subcellularLocation>
</comment>
<dbReference type="Pfam" id="PF00867">
    <property type="entry name" value="XPG_I"/>
    <property type="match status" value="1"/>
</dbReference>
<keyword evidence="9" id="KW-0460">Magnesium</keyword>
<feature type="region of interest" description="Disordered" evidence="14">
    <location>
        <begin position="363"/>
        <end position="605"/>
    </location>
</feature>
<feature type="region of interest" description="Disordered" evidence="14">
    <location>
        <begin position="713"/>
        <end position="744"/>
    </location>
</feature>
<protein>
    <recommendedName>
        <fullName evidence="19">Exonuclease 1</fullName>
    </recommendedName>
</protein>
<dbReference type="PRINTS" id="PR00853">
    <property type="entry name" value="XPGRADSUPER"/>
</dbReference>
<dbReference type="Proteomes" id="UP001498398">
    <property type="component" value="Unassembled WGS sequence"/>
</dbReference>
<evidence type="ECO:0000256" key="4">
    <source>
        <dbReference type="ARBA" id="ARBA00022722"/>
    </source>
</evidence>
<dbReference type="SUPFAM" id="SSF88723">
    <property type="entry name" value="PIN domain-like"/>
    <property type="match status" value="1"/>
</dbReference>
<gene>
    <name evidence="17" type="ORF">VKT23_016814</name>
</gene>
<dbReference type="InterPro" id="IPR044752">
    <property type="entry name" value="PIN-like_EXO1"/>
</dbReference>
<accession>A0ABR1IXD4</accession>
<dbReference type="SMART" id="SM00485">
    <property type="entry name" value="XPGN"/>
    <property type="match status" value="1"/>
</dbReference>
<dbReference type="SMART" id="SM00484">
    <property type="entry name" value="XPGI"/>
    <property type="match status" value="1"/>
</dbReference>
<dbReference type="InterPro" id="IPR008918">
    <property type="entry name" value="HhH2"/>
</dbReference>
<name>A0ABR1IXD4_9AGAR</name>
<dbReference type="PANTHER" id="PTHR11081:SF65">
    <property type="entry name" value="DNA DAMAGE-INDUCIBLE PROTEIN DIN7-RELATED"/>
    <property type="match status" value="1"/>
</dbReference>
<evidence type="ECO:0000313" key="18">
    <source>
        <dbReference type="Proteomes" id="UP001498398"/>
    </source>
</evidence>
<keyword evidence="11" id="KW-0238">DNA-binding</keyword>
<evidence type="ECO:0000256" key="11">
    <source>
        <dbReference type="ARBA" id="ARBA00023125"/>
    </source>
</evidence>
<dbReference type="InterPro" id="IPR006085">
    <property type="entry name" value="XPG_DNA_repair_N"/>
</dbReference>
<reference evidence="17 18" key="1">
    <citation type="submission" date="2024-01" db="EMBL/GenBank/DDBJ databases">
        <title>A draft genome for the cacao thread blight pathogen Marasmiellus scandens.</title>
        <authorList>
            <person name="Baruah I.K."/>
            <person name="Leung J."/>
            <person name="Bukari Y."/>
            <person name="Amoako-Attah I."/>
            <person name="Meinhardt L.W."/>
            <person name="Bailey B.A."/>
            <person name="Cohen S.P."/>
        </authorList>
    </citation>
    <scope>NUCLEOTIDE SEQUENCE [LARGE SCALE GENOMIC DNA]</scope>
    <source>
        <strain evidence="17 18">GH-19</strain>
    </source>
</reference>
<dbReference type="CDD" id="cd09857">
    <property type="entry name" value="PIN_EXO1"/>
    <property type="match status" value="1"/>
</dbReference>
<dbReference type="CDD" id="cd09908">
    <property type="entry name" value="H3TH_EXO1"/>
    <property type="match status" value="1"/>
</dbReference>
<evidence type="ECO:0000256" key="8">
    <source>
        <dbReference type="ARBA" id="ARBA00022839"/>
    </source>
</evidence>
<comment type="caution">
    <text evidence="17">The sequence shown here is derived from an EMBL/GenBank/DDBJ whole genome shotgun (WGS) entry which is preliminary data.</text>
</comment>
<feature type="compositionally biased region" description="Polar residues" evidence="14">
    <location>
        <begin position="592"/>
        <end position="605"/>
    </location>
</feature>
<evidence type="ECO:0000256" key="1">
    <source>
        <dbReference type="ARBA" id="ARBA00001946"/>
    </source>
</evidence>
<keyword evidence="13" id="KW-0539">Nucleus</keyword>
<evidence type="ECO:0000256" key="13">
    <source>
        <dbReference type="ARBA" id="ARBA00023242"/>
    </source>
</evidence>
<keyword evidence="6" id="KW-0227">DNA damage</keyword>
<keyword evidence="12" id="KW-0234">DNA repair</keyword>
<evidence type="ECO:0000256" key="6">
    <source>
        <dbReference type="ARBA" id="ARBA00022763"/>
    </source>
</evidence>
<feature type="region of interest" description="Disordered" evidence="14">
    <location>
        <begin position="641"/>
        <end position="671"/>
    </location>
</feature>
<proteinExistence type="inferred from homology"/>
<keyword evidence="7" id="KW-0378">Hydrolase</keyword>
<dbReference type="InterPro" id="IPR029060">
    <property type="entry name" value="PIN-like_dom_sf"/>
</dbReference>
<dbReference type="InterPro" id="IPR037315">
    <property type="entry name" value="EXO1_H3TH"/>
</dbReference>
<dbReference type="Gene3D" id="3.40.50.1010">
    <property type="entry name" value="5'-nuclease"/>
    <property type="match status" value="1"/>
</dbReference>
<dbReference type="SMART" id="SM00279">
    <property type="entry name" value="HhH2"/>
    <property type="match status" value="1"/>
</dbReference>
<evidence type="ECO:0000256" key="3">
    <source>
        <dbReference type="ARBA" id="ARBA00010563"/>
    </source>
</evidence>
<evidence type="ECO:0000313" key="17">
    <source>
        <dbReference type="EMBL" id="KAK7441032.1"/>
    </source>
</evidence>
<evidence type="ECO:0000256" key="14">
    <source>
        <dbReference type="SAM" id="MobiDB-lite"/>
    </source>
</evidence>
<dbReference type="InterPro" id="IPR019974">
    <property type="entry name" value="XPG_CS"/>
</dbReference>
<evidence type="ECO:0000256" key="7">
    <source>
        <dbReference type="ARBA" id="ARBA00022801"/>
    </source>
</evidence>
<feature type="domain" description="XPG-I" evidence="15">
    <location>
        <begin position="138"/>
        <end position="210"/>
    </location>
</feature>
<dbReference type="SUPFAM" id="SSF47807">
    <property type="entry name" value="5' to 3' exonuclease, C-terminal subdomain"/>
    <property type="match status" value="1"/>
</dbReference>
<keyword evidence="10" id="KW-0267">Excision nuclease</keyword>
<organism evidence="17 18">
    <name type="scientific">Marasmiellus scandens</name>
    <dbReference type="NCBI Taxonomy" id="2682957"/>
    <lineage>
        <taxon>Eukaryota</taxon>
        <taxon>Fungi</taxon>
        <taxon>Dikarya</taxon>
        <taxon>Basidiomycota</taxon>
        <taxon>Agaricomycotina</taxon>
        <taxon>Agaricomycetes</taxon>
        <taxon>Agaricomycetidae</taxon>
        <taxon>Agaricales</taxon>
        <taxon>Marasmiineae</taxon>
        <taxon>Omphalotaceae</taxon>
        <taxon>Marasmiellus</taxon>
    </lineage>
</organism>
<evidence type="ECO:0000256" key="2">
    <source>
        <dbReference type="ARBA" id="ARBA00004123"/>
    </source>
</evidence>
<evidence type="ECO:0000256" key="5">
    <source>
        <dbReference type="ARBA" id="ARBA00022723"/>
    </source>
</evidence>
<keyword evidence="5" id="KW-0479">Metal-binding</keyword>
<evidence type="ECO:0000259" key="15">
    <source>
        <dbReference type="SMART" id="SM00484"/>
    </source>
</evidence>
<comment type="similarity">
    <text evidence="3">Belongs to the XPG/RAD2 endonuclease family. EXO1 subfamily.</text>
</comment>
<evidence type="ECO:0000259" key="16">
    <source>
        <dbReference type="SMART" id="SM00485"/>
    </source>
</evidence>
<dbReference type="PANTHER" id="PTHR11081">
    <property type="entry name" value="FLAP ENDONUCLEASE FAMILY MEMBER"/>
    <property type="match status" value="1"/>
</dbReference>
<comment type="cofactor">
    <cofactor evidence="1">
        <name>Mg(2+)</name>
        <dbReference type="ChEBI" id="CHEBI:18420"/>
    </cofactor>
</comment>
<evidence type="ECO:0000256" key="10">
    <source>
        <dbReference type="ARBA" id="ARBA00022881"/>
    </source>
</evidence>
<feature type="compositionally biased region" description="Low complexity" evidence="14">
    <location>
        <begin position="400"/>
        <end position="418"/>
    </location>
</feature>
<feature type="compositionally biased region" description="Acidic residues" evidence="14">
    <location>
        <begin position="518"/>
        <end position="527"/>
    </location>
</feature>
<dbReference type="Pfam" id="PF00752">
    <property type="entry name" value="XPG_N"/>
    <property type="match status" value="1"/>
</dbReference>
<evidence type="ECO:0000256" key="12">
    <source>
        <dbReference type="ARBA" id="ARBA00023204"/>
    </source>
</evidence>
<keyword evidence="8" id="KW-0269">Exonuclease</keyword>
<dbReference type="EMBL" id="JBANRG010000065">
    <property type="protein sequence ID" value="KAK7441032.1"/>
    <property type="molecule type" value="Genomic_DNA"/>
</dbReference>
<evidence type="ECO:0008006" key="19">
    <source>
        <dbReference type="Google" id="ProtNLM"/>
    </source>
</evidence>
<dbReference type="Gene3D" id="1.10.150.20">
    <property type="entry name" value="5' to 3' exonuclease, C-terminal subdomain"/>
    <property type="match status" value="1"/>
</dbReference>
<sequence>MGISGLLPALKSIQHTKHLSEFSGKTIAVDGYVWLHKGVFTCATELATGKPTHKYVNYAMEKVRLLRHHGIEPYLVFDGGPLPAKKGTEVERKRKREENLARGNLLASQGKHAQARDCYLKCVDVTPQMAFQFIKALRAENVQYVVAPYEADAQLAYLERKKIVSAVLTEDSDLLVFGCQNVLLKLDSVARTVVSISRSDFGAVTATANEPNSISLVGWSDSQFRAMAILSGCDYLPSISGVGLKTACMMLRKCKTPAAVVRSIALEGKKSVPKGYMDNFRLAESCFLYQRVYDPSSGRLVHLTQVDSEQWDEVVDAYVGSDIDSDIAKKIALGDADPVTFAPMEDINPSFAPRSRVLQEIPLSAATSSSNKSKGKGKARATSATGGILDFFGPNPTIPPRSRSPSSPSRRPITVRPVVGKGSGKRRLVDAMDQDLLVKKKKRQQESPKPSTPDLTLSKFFRKSTSSSELRALTKSKDPVPGPSRLGTDKENEYITIQDDTDTEDVGSNVAQGHLDSEMDLDIDAEESAVQQEDGYISPSPSRFRDTEELSSPPRPGSSFETEDLYQCDILSSPPSVHTDNRRLHQVPPSLSLRTPRSNFSADSSVSIGSVLVHASPEPEDEFAEKESIVQLDLQHSFGDDLKTEIDCSADSSSTPSPSPLTPDDDSSMTRQEIAAVEGDGDLEIVDIEAQEMHANDMRATAVAVGWRERWALNPPHAHSGKPRPSIDSPALKRRETNVTPVGRHRFGANFQVSRVHHPPDSAPAKLSGPKALKGRRSLVFLDQSSIRRGLD</sequence>
<dbReference type="PROSITE" id="PS00841">
    <property type="entry name" value="XPG_1"/>
    <property type="match status" value="1"/>
</dbReference>
<keyword evidence="4" id="KW-0540">Nuclease</keyword>
<evidence type="ECO:0000256" key="9">
    <source>
        <dbReference type="ARBA" id="ARBA00022842"/>
    </source>
</evidence>
<dbReference type="InterPro" id="IPR036279">
    <property type="entry name" value="5-3_exonuclease_C_sf"/>
</dbReference>
<dbReference type="InterPro" id="IPR006084">
    <property type="entry name" value="XPG/Rad2"/>
</dbReference>
<feature type="domain" description="XPG N-terminal" evidence="16">
    <location>
        <begin position="1"/>
        <end position="99"/>
    </location>
</feature>
<dbReference type="InterPro" id="IPR006086">
    <property type="entry name" value="XPG-I_dom"/>
</dbReference>
<keyword evidence="18" id="KW-1185">Reference proteome</keyword>